<dbReference type="Gene3D" id="3.40.50.1100">
    <property type="match status" value="2"/>
</dbReference>
<sequence length="356" mass="36777">MGAGAAKSGAPAREPSPRGTVTAPGDSAPGENEAVPPTDPSPGSPADLPPREPAGPPAGRPPRPLPPEDARLPSPLVAVEEPELARYGVRLLLKRDDLAHPRLVGNKYRKLRLNLEAAAAAGHDTLLTFGGAYSNHLRAVAAAGRLCGFRTVGVVRGDELAGRPLNDSLAQARADGMRLDFVDRATYRRKTEPEVLTTLLERHGPACVLPEGGSNALAVLGCAGLGREIGGAADVVAVACGTGGTLAGLAAGLPPDTGAIGFAVLRGGAFLTDDVARLQREAFGGPRGRWRIEDRFHHGGYARTTPELDAFADAFAARHGLALDRVYVAKMLHGVTALAREGAFTPGTRVAAVITG</sequence>
<organism evidence="6 7">
    <name type="scientific">Actinacidiphila acidipaludis</name>
    <dbReference type="NCBI Taxonomy" id="2873382"/>
    <lineage>
        <taxon>Bacteria</taxon>
        <taxon>Bacillati</taxon>
        <taxon>Actinomycetota</taxon>
        <taxon>Actinomycetes</taxon>
        <taxon>Kitasatosporales</taxon>
        <taxon>Streptomycetaceae</taxon>
        <taxon>Actinacidiphila</taxon>
    </lineage>
</organism>
<name>A0ABS7QFK6_9ACTN</name>
<accession>A0ABS7QFK6</accession>
<evidence type="ECO:0000259" key="5">
    <source>
        <dbReference type="Pfam" id="PF00291"/>
    </source>
</evidence>
<keyword evidence="7" id="KW-1185">Reference proteome</keyword>
<comment type="cofactor">
    <cofactor evidence="1">
        <name>pyridoxal 5'-phosphate</name>
        <dbReference type="ChEBI" id="CHEBI:597326"/>
    </cofactor>
</comment>
<protein>
    <submittedName>
        <fullName evidence="6">Pyridoxal-phosphate dependent enzyme</fullName>
    </submittedName>
</protein>
<evidence type="ECO:0000256" key="2">
    <source>
        <dbReference type="ARBA" id="ARBA00008639"/>
    </source>
</evidence>
<dbReference type="Proteomes" id="UP000778578">
    <property type="component" value="Unassembled WGS sequence"/>
</dbReference>
<evidence type="ECO:0000313" key="7">
    <source>
        <dbReference type="Proteomes" id="UP000778578"/>
    </source>
</evidence>
<dbReference type="InterPro" id="IPR036052">
    <property type="entry name" value="TrpB-like_PALP_sf"/>
</dbReference>
<gene>
    <name evidence="6" type="ORF">K7862_29475</name>
</gene>
<dbReference type="InterPro" id="IPR001926">
    <property type="entry name" value="TrpB-like_PALP"/>
</dbReference>
<evidence type="ECO:0000256" key="4">
    <source>
        <dbReference type="SAM" id="MobiDB-lite"/>
    </source>
</evidence>
<evidence type="ECO:0000256" key="3">
    <source>
        <dbReference type="ARBA" id="ARBA00022898"/>
    </source>
</evidence>
<dbReference type="InterPro" id="IPR027278">
    <property type="entry name" value="ACCD_DCysDesulf"/>
</dbReference>
<dbReference type="SUPFAM" id="SSF53686">
    <property type="entry name" value="Tryptophan synthase beta subunit-like PLP-dependent enzymes"/>
    <property type="match status" value="1"/>
</dbReference>
<dbReference type="PANTHER" id="PTHR43780">
    <property type="entry name" value="1-AMINOCYCLOPROPANE-1-CARBOXYLATE DEAMINASE-RELATED"/>
    <property type="match status" value="1"/>
</dbReference>
<feature type="domain" description="Tryptophan synthase beta chain-like PALP" evidence="5">
    <location>
        <begin position="72"/>
        <end position="356"/>
    </location>
</feature>
<proteinExistence type="inferred from homology"/>
<dbReference type="Pfam" id="PF00291">
    <property type="entry name" value="PALP"/>
    <property type="match status" value="1"/>
</dbReference>
<keyword evidence="3" id="KW-0663">Pyridoxal phosphate</keyword>
<comment type="caution">
    <text evidence="6">The sequence shown here is derived from an EMBL/GenBank/DDBJ whole genome shotgun (WGS) entry which is preliminary data.</text>
</comment>
<evidence type="ECO:0000313" key="6">
    <source>
        <dbReference type="EMBL" id="MBY8881733.1"/>
    </source>
</evidence>
<feature type="region of interest" description="Disordered" evidence="4">
    <location>
        <begin position="1"/>
        <end position="77"/>
    </location>
</feature>
<comment type="similarity">
    <text evidence="2">Belongs to the ACC deaminase/D-cysteine desulfhydrase family.</text>
</comment>
<evidence type="ECO:0000256" key="1">
    <source>
        <dbReference type="ARBA" id="ARBA00001933"/>
    </source>
</evidence>
<feature type="compositionally biased region" description="Pro residues" evidence="4">
    <location>
        <begin position="37"/>
        <end position="65"/>
    </location>
</feature>
<dbReference type="EMBL" id="JAINZZ010000054">
    <property type="protein sequence ID" value="MBY8881733.1"/>
    <property type="molecule type" value="Genomic_DNA"/>
</dbReference>
<reference evidence="6 7" key="1">
    <citation type="submission" date="2021-08" db="EMBL/GenBank/DDBJ databases">
        <title>WGS of actinomycetes from Thailand.</title>
        <authorList>
            <person name="Thawai C."/>
        </authorList>
    </citation>
    <scope>NUCLEOTIDE SEQUENCE [LARGE SCALE GENOMIC DNA]</scope>
    <source>
        <strain evidence="6 7">PLK6-54</strain>
    </source>
</reference>
<dbReference type="PANTHER" id="PTHR43780:SF2">
    <property type="entry name" value="1-AMINOCYCLOPROPANE-1-CARBOXYLATE DEAMINASE-RELATED"/>
    <property type="match status" value="1"/>
</dbReference>